<organism evidence="5 6">
    <name type="scientific">Potamilus streckersoni</name>
    <dbReference type="NCBI Taxonomy" id="2493646"/>
    <lineage>
        <taxon>Eukaryota</taxon>
        <taxon>Metazoa</taxon>
        <taxon>Spiralia</taxon>
        <taxon>Lophotrochozoa</taxon>
        <taxon>Mollusca</taxon>
        <taxon>Bivalvia</taxon>
        <taxon>Autobranchia</taxon>
        <taxon>Heteroconchia</taxon>
        <taxon>Palaeoheterodonta</taxon>
        <taxon>Unionida</taxon>
        <taxon>Unionoidea</taxon>
        <taxon>Unionidae</taxon>
        <taxon>Ambleminae</taxon>
        <taxon>Lampsilini</taxon>
        <taxon>Potamilus</taxon>
    </lineage>
</organism>
<dbReference type="PROSITE" id="PS50270">
    <property type="entry name" value="NGF_2"/>
    <property type="match status" value="1"/>
</dbReference>
<comment type="caution">
    <text evidence="5">The sequence shown here is derived from an EMBL/GenBank/DDBJ whole genome shotgun (WGS) entry which is preliminary data.</text>
</comment>
<sequence length="216" mass="24701">MSCIPSTSVCAESSDRRHSLDMHLPCKHSEYFQDGRPISHFNDTSVEEKWINFLMNSSQRQSENPVSVKPEPKRRSRHNKRRRKSASESRNLSRGKYRHPGIPFKACTTVADWVHLTKSEDIWGDTVNISSHITVGGTTVGQYFYESFCEHEGSPCTGIKTEEYNSSCTTIHIWTYAHVFKNGEEGWNFIKIKGGCNCHLQRIIPPSSIFSIFDLN</sequence>
<dbReference type="InterPro" id="IPR002072">
    <property type="entry name" value="Nerve_growth_factor-rel"/>
</dbReference>
<reference evidence="5" key="3">
    <citation type="submission" date="2023-05" db="EMBL/GenBank/DDBJ databases">
        <authorList>
            <person name="Smith C.H."/>
        </authorList>
    </citation>
    <scope>NUCLEOTIDE SEQUENCE</scope>
    <source>
        <strain evidence="5">CHS0354</strain>
        <tissue evidence="5">Mantle</tissue>
    </source>
</reference>
<dbReference type="GO" id="GO:0008083">
    <property type="term" value="F:growth factor activity"/>
    <property type="evidence" value="ECO:0007669"/>
    <property type="project" value="UniProtKB-KW"/>
</dbReference>
<dbReference type="SMART" id="SM00140">
    <property type="entry name" value="NGF"/>
    <property type="match status" value="1"/>
</dbReference>
<dbReference type="EMBL" id="JAEAOA010002310">
    <property type="protein sequence ID" value="KAK3598483.1"/>
    <property type="molecule type" value="Genomic_DNA"/>
</dbReference>
<dbReference type="GO" id="GO:0038180">
    <property type="term" value="P:nerve growth factor signaling pathway"/>
    <property type="evidence" value="ECO:0007669"/>
    <property type="project" value="TreeGrafter"/>
</dbReference>
<evidence type="ECO:0000256" key="2">
    <source>
        <dbReference type="ARBA" id="ARBA00023030"/>
    </source>
</evidence>
<dbReference type="GO" id="GO:0007169">
    <property type="term" value="P:cell surface receptor protein tyrosine kinase signaling pathway"/>
    <property type="evidence" value="ECO:0007669"/>
    <property type="project" value="TreeGrafter"/>
</dbReference>
<keyword evidence="6" id="KW-1185">Reference proteome</keyword>
<feature type="compositionally biased region" description="Basic residues" evidence="3">
    <location>
        <begin position="72"/>
        <end position="84"/>
    </location>
</feature>
<dbReference type="AlphaFoldDB" id="A0AAE0W1D8"/>
<proteinExistence type="inferred from homology"/>
<protein>
    <recommendedName>
        <fullName evidence="4">Nerve growth factor-related domain-containing protein</fullName>
    </recommendedName>
</protein>
<dbReference type="InterPro" id="IPR029034">
    <property type="entry name" value="Cystine-knot_cytokine"/>
</dbReference>
<reference evidence="5" key="2">
    <citation type="journal article" date="2021" name="Genome Biol. Evol.">
        <title>Developing a high-quality reference genome for a parasitic bivalve with doubly uniparental inheritance (Bivalvia: Unionida).</title>
        <authorList>
            <person name="Smith C.H."/>
        </authorList>
    </citation>
    <scope>NUCLEOTIDE SEQUENCE</scope>
    <source>
        <strain evidence="5">CHS0354</strain>
        <tissue evidence="5">Mantle</tissue>
    </source>
</reference>
<comment type="similarity">
    <text evidence="1">Belongs to the NGF-beta family.</text>
</comment>
<evidence type="ECO:0000313" key="6">
    <source>
        <dbReference type="Proteomes" id="UP001195483"/>
    </source>
</evidence>
<dbReference type="Pfam" id="PF00243">
    <property type="entry name" value="NGF"/>
    <property type="match status" value="1"/>
</dbReference>
<name>A0AAE0W1D8_9BIVA</name>
<dbReference type="GO" id="GO:0005163">
    <property type="term" value="F:nerve growth factor receptor binding"/>
    <property type="evidence" value="ECO:0007669"/>
    <property type="project" value="TreeGrafter"/>
</dbReference>
<dbReference type="GO" id="GO:0021675">
    <property type="term" value="P:nerve development"/>
    <property type="evidence" value="ECO:0007669"/>
    <property type="project" value="TreeGrafter"/>
</dbReference>
<accession>A0AAE0W1D8</accession>
<dbReference type="GO" id="GO:0043524">
    <property type="term" value="P:negative regulation of neuron apoptotic process"/>
    <property type="evidence" value="ECO:0007669"/>
    <property type="project" value="TreeGrafter"/>
</dbReference>
<dbReference type="GO" id="GO:0048812">
    <property type="term" value="P:neuron projection morphogenesis"/>
    <property type="evidence" value="ECO:0007669"/>
    <property type="project" value="TreeGrafter"/>
</dbReference>
<dbReference type="SUPFAM" id="SSF57501">
    <property type="entry name" value="Cystine-knot cytokines"/>
    <property type="match status" value="1"/>
</dbReference>
<keyword evidence="2" id="KW-0339">Growth factor</keyword>
<gene>
    <name evidence="5" type="ORF">CHS0354_039574</name>
</gene>
<dbReference type="PANTHER" id="PTHR11589">
    <property type="entry name" value="NERVE GROWTH FACTOR NGF -RELATED"/>
    <property type="match status" value="1"/>
</dbReference>
<evidence type="ECO:0000259" key="4">
    <source>
        <dbReference type="SMART" id="SM00140"/>
    </source>
</evidence>
<feature type="region of interest" description="Disordered" evidence="3">
    <location>
        <begin position="61"/>
        <end position="97"/>
    </location>
</feature>
<evidence type="ECO:0000313" key="5">
    <source>
        <dbReference type="EMBL" id="KAK3598483.1"/>
    </source>
</evidence>
<dbReference type="InterPro" id="IPR020408">
    <property type="entry name" value="Nerve_growth_factor-like"/>
</dbReference>
<evidence type="ECO:0000256" key="1">
    <source>
        <dbReference type="ARBA" id="ARBA00010783"/>
    </source>
</evidence>
<reference evidence="5" key="1">
    <citation type="journal article" date="2021" name="Genome Biol. Evol.">
        <title>A High-Quality Reference Genome for a Parasitic Bivalve with Doubly Uniparental Inheritance (Bivalvia: Unionida).</title>
        <authorList>
            <person name="Smith C.H."/>
        </authorList>
    </citation>
    <scope>NUCLEOTIDE SEQUENCE</scope>
    <source>
        <strain evidence="5">CHS0354</strain>
    </source>
</reference>
<dbReference type="PANTHER" id="PTHR11589:SF11">
    <property type="entry name" value="PREPRO-NEUROTROPHIN"/>
    <property type="match status" value="1"/>
</dbReference>
<evidence type="ECO:0000256" key="3">
    <source>
        <dbReference type="SAM" id="MobiDB-lite"/>
    </source>
</evidence>
<dbReference type="Gene3D" id="2.10.90.10">
    <property type="entry name" value="Cystine-knot cytokines"/>
    <property type="match status" value="1"/>
</dbReference>
<feature type="domain" description="Nerve growth factor-related" evidence="4">
    <location>
        <begin position="107"/>
        <end position="199"/>
    </location>
</feature>
<dbReference type="Proteomes" id="UP001195483">
    <property type="component" value="Unassembled WGS sequence"/>
</dbReference>